<name>A0ABS9D578_9ALTE</name>
<accession>A0ABS9D578</accession>
<dbReference type="EMBL" id="JAKGAS010000002">
    <property type="protein sequence ID" value="MCF2947580.1"/>
    <property type="molecule type" value="Genomic_DNA"/>
</dbReference>
<dbReference type="Gene3D" id="3.30.70.100">
    <property type="match status" value="1"/>
</dbReference>
<keyword evidence="3" id="KW-1185">Reference proteome</keyword>
<feature type="domain" description="DUF1330" evidence="1">
    <location>
        <begin position="2"/>
        <end position="94"/>
    </location>
</feature>
<gene>
    <name evidence="2" type="ORF">L0668_05630</name>
</gene>
<sequence>MKGYWVVRADVSDMEKFKQYAAIAPTIIDNFSGRYLARAGEFSAVEGSARSRNTIIEFPSYQQALDCWHSVEYQGARKIRLGVAELDILIVQGLL</sequence>
<dbReference type="InterPro" id="IPR011008">
    <property type="entry name" value="Dimeric_a/b-barrel"/>
</dbReference>
<evidence type="ECO:0000259" key="1">
    <source>
        <dbReference type="Pfam" id="PF07045"/>
    </source>
</evidence>
<organism evidence="2 3">
    <name type="scientific">Paraglaciecola algarum</name>
    <dbReference type="NCBI Taxonomy" id="3050085"/>
    <lineage>
        <taxon>Bacteria</taxon>
        <taxon>Pseudomonadati</taxon>
        <taxon>Pseudomonadota</taxon>
        <taxon>Gammaproteobacteria</taxon>
        <taxon>Alteromonadales</taxon>
        <taxon>Alteromonadaceae</taxon>
        <taxon>Paraglaciecola</taxon>
    </lineage>
</organism>
<dbReference type="PANTHER" id="PTHR41521:SF4">
    <property type="entry name" value="BLR0684 PROTEIN"/>
    <property type="match status" value="1"/>
</dbReference>
<protein>
    <submittedName>
        <fullName evidence="2">DUF1330 domain-containing protein</fullName>
    </submittedName>
</protein>
<dbReference type="RefSeq" id="WP_235311101.1">
    <property type="nucleotide sequence ID" value="NZ_JAKGAS010000002.1"/>
</dbReference>
<dbReference type="InterPro" id="IPR010753">
    <property type="entry name" value="DUF1330"/>
</dbReference>
<proteinExistence type="predicted"/>
<evidence type="ECO:0000313" key="2">
    <source>
        <dbReference type="EMBL" id="MCF2947580.1"/>
    </source>
</evidence>
<comment type="caution">
    <text evidence="2">The sequence shown here is derived from an EMBL/GenBank/DDBJ whole genome shotgun (WGS) entry which is preliminary data.</text>
</comment>
<reference evidence="2 3" key="1">
    <citation type="submission" date="2022-01" db="EMBL/GenBank/DDBJ databases">
        <title>Paraglaciecola sp. G1-23.</title>
        <authorList>
            <person name="Jin M.S."/>
            <person name="Han D.M."/>
            <person name="Kim H.M."/>
            <person name="Jeon C.O."/>
        </authorList>
    </citation>
    <scope>NUCLEOTIDE SEQUENCE [LARGE SCALE GENOMIC DNA]</scope>
    <source>
        <strain evidence="2 3">G1-23</strain>
    </source>
</reference>
<dbReference type="Pfam" id="PF07045">
    <property type="entry name" value="DUF1330"/>
    <property type="match status" value="1"/>
</dbReference>
<dbReference type="SUPFAM" id="SSF54909">
    <property type="entry name" value="Dimeric alpha+beta barrel"/>
    <property type="match status" value="1"/>
</dbReference>
<dbReference type="PANTHER" id="PTHR41521">
    <property type="match status" value="1"/>
</dbReference>
<evidence type="ECO:0000313" key="3">
    <source>
        <dbReference type="Proteomes" id="UP001521137"/>
    </source>
</evidence>
<dbReference type="Proteomes" id="UP001521137">
    <property type="component" value="Unassembled WGS sequence"/>
</dbReference>